<accession>M3XQ85</accession>
<feature type="compositionally biased region" description="Basic and acidic residues" evidence="1">
    <location>
        <begin position="42"/>
        <end position="53"/>
    </location>
</feature>
<dbReference type="EMBL" id="AEYP01098763">
    <property type="status" value="NOT_ANNOTATED_CDS"/>
    <property type="molecule type" value="Genomic_DNA"/>
</dbReference>
<dbReference type="HOGENOM" id="CLU_2548927_0_0_1"/>
<proteinExistence type="predicted"/>
<protein>
    <submittedName>
        <fullName evidence="2">Uncharacterized protein</fullName>
    </submittedName>
</protein>
<sequence length="83" mass="9009">PRPLSHRGSTALQSELVKLHDLNSEHSGSSPGRTTLGSWRSEVTEGRSSERAPPRTTDQGSRDRQEGPAMAGFRSCCSTTFHS</sequence>
<feature type="region of interest" description="Disordered" evidence="1">
    <location>
        <begin position="20"/>
        <end position="83"/>
    </location>
</feature>
<name>M3XQ85_MUSPF</name>
<feature type="compositionally biased region" description="Polar residues" evidence="1">
    <location>
        <begin position="25"/>
        <end position="38"/>
    </location>
</feature>
<dbReference type="AlphaFoldDB" id="M3XQ85"/>
<reference evidence="2" key="1">
    <citation type="submission" date="2024-06" db="UniProtKB">
        <authorList>
            <consortium name="Ensembl"/>
        </authorList>
    </citation>
    <scope>IDENTIFICATION</scope>
</reference>
<dbReference type="Ensembl" id="ENSMPUT00000001262.1">
    <property type="protein sequence ID" value="ENSMPUP00000001235.1"/>
    <property type="gene ID" value="ENSMPUG00000001246.1"/>
</dbReference>
<dbReference type="InParanoid" id="M3XQ85"/>
<evidence type="ECO:0000313" key="2">
    <source>
        <dbReference type="Ensembl" id="ENSMPUP00000001235.1"/>
    </source>
</evidence>
<organism evidence="2">
    <name type="scientific">Mustela putorius furo</name>
    <name type="common">European domestic ferret</name>
    <name type="synonym">Mustela furo</name>
    <dbReference type="NCBI Taxonomy" id="9669"/>
    <lineage>
        <taxon>Eukaryota</taxon>
        <taxon>Metazoa</taxon>
        <taxon>Chordata</taxon>
        <taxon>Craniata</taxon>
        <taxon>Vertebrata</taxon>
        <taxon>Euteleostomi</taxon>
        <taxon>Mammalia</taxon>
        <taxon>Eutheria</taxon>
        <taxon>Laurasiatheria</taxon>
        <taxon>Carnivora</taxon>
        <taxon>Caniformia</taxon>
        <taxon>Musteloidea</taxon>
        <taxon>Mustelidae</taxon>
        <taxon>Mustelinae</taxon>
        <taxon>Mustela</taxon>
    </lineage>
</organism>
<evidence type="ECO:0000256" key="1">
    <source>
        <dbReference type="SAM" id="MobiDB-lite"/>
    </source>
</evidence>